<sequence length="128" mass="14239">LMPSANGTVEHKWIEIVPIANDLKGGEYIDDTESTANIICYAMGVHSALIGATPGKNSSTIGGSNARELYMMKQALMKPVVDRTMRPLKIIKNYNKWDKDIYITIPEYIFTTLDQNKSGKQESTNTNV</sequence>
<accession>A0A940DS34</accession>
<dbReference type="AlphaFoldDB" id="A0A940DS34"/>
<organism evidence="1 2">
    <name type="scientific">Candidatus Cryptobacteroides avicola</name>
    <dbReference type="NCBI Taxonomy" id="2840757"/>
    <lineage>
        <taxon>Bacteria</taxon>
        <taxon>Pseudomonadati</taxon>
        <taxon>Bacteroidota</taxon>
        <taxon>Bacteroidia</taxon>
        <taxon>Bacteroidales</taxon>
        <taxon>Candidatus Cryptobacteroides</taxon>
    </lineage>
</organism>
<comment type="caution">
    <text evidence="1">The sequence shown here is derived from an EMBL/GenBank/DDBJ whole genome shotgun (WGS) entry which is preliminary data.</text>
</comment>
<gene>
    <name evidence="1" type="ORF">IAB75_01475</name>
</gene>
<evidence type="ECO:0000313" key="2">
    <source>
        <dbReference type="Proteomes" id="UP000725002"/>
    </source>
</evidence>
<name>A0A940DS34_9BACT</name>
<evidence type="ECO:0000313" key="1">
    <source>
        <dbReference type="EMBL" id="MBO8482781.1"/>
    </source>
</evidence>
<reference evidence="1" key="1">
    <citation type="submission" date="2020-10" db="EMBL/GenBank/DDBJ databases">
        <authorList>
            <person name="Gilroy R."/>
        </authorList>
    </citation>
    <scope>NUCLEOTIDE SEQUENCE</scope>
    <source>
        <strain evidence="1">G3-8215</strain>
    </source>
</reference>
<dbReference type="Proteomes" id="UP000725002">
    <property type="component" value="Unassembled WGS sequence"/>
</dbReference>
<reference evidence="1" key="2">
    <citation type="journal article" date="2021" name="PeerJ">
        <title>Extensive microbial diversity within the chicken gut microbiome revealed by metagenomics and culture.</title>
        <authorList>
            <person name="Gilroy R."/>
            <person name="Ravi A."/>
            <person name="Getino M."/>
            <person name="Pursley I."/>
            <person name="Horton D.L."/>
            <person name="Alikhan N.F."/>
            <person name="Baker D."/>
            <person name="Gharbi K."/>
            <person name="Hall N."/>
            <person name="Watson M."/>
            <person name="Adriaenssens E.M."/>
            <person name="Foster-Nyarko E."/>
            <person name="Jarju S."/>
            <person name="Secka A."/>
            <person name="Antonio M."/>
            <person name="Oren A."/>
            <person name="Chaudhuri R.R."/>
            <person name="La Ragione R."/>
            <person name="Hildebrand F."/>
            <person name="Pallen M.J."/>
        </authorList>
    </citation>
    <scope>NUCLEOTIDE SEQUENCE</scope>
    <source>
        <strain evidence="1">G3-8215</strain>
    </source>
</reference>
<proteinExistence type="predicted"/>
<feature type="non-terminal residue" evidence="1">
    <location>
        <position position="1"/>
    </location>
</feature>
<protein>
    <submittedName>
        <fullName evidence="1">Uncharacterized protein</fullName>
    </submittedName>
</protein>
<dbReference type="EMBL" id="JADILV010000009">
    <property type="protein sequence ID" value="MBO8482781.1"/>
    <property type="molecule type" value="Genomic_DNA"/>
</dbReference>